<dbReference type="InterPro" id="IPR021489">
    <property type="entry name" value="DUF3143"/>
</dbReference>
<reference evidence="1 2" key="1">
    <citation type="journal article" date="2020" name="Nat. Commun.">
        <title>Genome of Tripterygium wilfordii and identification of cytochrome P450 involved in triptolide biosynthesis.</title>
        <authorList>
            <person name="Tu L."/>
            <person name="Su P."/>
            <person name="Zhang Z."/>
            <person name="Gao L."/>
            <person name="Wang J."/>
            <person name="Hu T."/>
            <person name="Zhou J."/>
            <person name="Zhang Y."/>
            <person name="Zhao Y."/>
            <person name="Liu Y."/>
            <person name="Song Y."/>
            <person name="Tong Y."/>
            <person name="Lu Y."/>
            <person name="Yang J."/>
            <person name="Xu C."/>
            <person name="Jia M."/>
            <person name="Peters R.J."/>
            <person name="Huang L."/>
            <person name="Gao W."/>
        </authorList>
    </citation>
    <scope>NUCLEOTIDE SEQUENCE [LARGE SCALE GENOMIC DNA]</scope>
    <source>
        <strain evidence="2">cv. XIE 37</strain>
        <tissue evidence="1">Leaf</tissue>
    </source>
</reference>
<proteinExistence type="predicted"/>
<dbReference type="InParanoid" id="A0A7J7CAS7"/>
<accession>A0A7J7CAS7</accession>
<protein>
    <submittedName>
        <fullName evidence="1">Uncharacterized protein</fullName>
    </submittedName>
</protein>
<dbReference type="Proteomes" id="UP000593562">
    <property type="component" value="Unassembled WGS sequence"/>
</dbReference>
<dbReference type="Pfam" id="PF11341">
    <property type="entry name" value="DUF3143"/>
    <property type="match status" value="1"/>
</dbReference>
<comment type="caution">
    <text evidence="1">The sequence shown here is derived from an EMBL/GenBank/DDBJ whole genome shotgun (WGS) entry which is preliminary data.</text>
</comment>
<dbReference type="PANTHER" id="PTHR35765:SF2">
    <property type="entry name" value="OS05G0569200 PROTEIN"/>
    <property type="match status" value="1"/>
</dbReference>
<sequence length="105" mass="12203">MASVLASKFCFTDSIRQPTTQSLVFCSRFSEAEEKVEDEWLARLPEKKKPLYSHSLPCIAAWLRELGFYESKDDRAVWFVEKPNWHAQLSLDVTDLCIRYIGEAK</sequence>
<gene>
    <name evidence="1" type="ORF">HS088_TW19G00825</name>
</gene>
<name>A0A7J7CAS7_TRIWF</name>
<keyword evidence="2" id="KW-1185">Reference proteome</keyword>
<evidence type="ECO:0000313" key="2">
    <source>
        <dbReference type="Proteomes" id="UP000593562"/>
    </source>
</evidence>
<evidence type="ECO:0000313" key="1">
    <source>
        <dbReference type="EMBL" id="KAF5731219.1"/>
    </source>
</evidence>
<organism evidence="1 2">
    <name type="scientific">Tripterygium wilfordii</name>
    <name type="common">Thunder God vine</name>
    <dbReference type="NCBI Taxonomy" id="458696"/>
    <lineage>
        <taxon>Eukaryota</taxon>
        <taxon>Viridiplantae</taxon>
        <taxon>Streptophyta</taxon>
        <taxon>Embryophyta</taxon>
        <taxon>Tracheophyta</taxon>
        <taxon>Spermatophyta</taxon>
        <taxon>Magnoliopsida</taxon>
        <taxon>eudicotyledons</taxon>
        <taxon>Gunneridae</taxon>
        <taxon>Pentapetalae</taxon>
        <taxon>rosids</taxon>
        <taxon>fabids</taxon>
        <taxon>Celastrales</taxon>
        <taxon>Celastraceae</taxon>
        <taxon>Tripterygium</taxon>
    </lineage>
</organism>
<dbReference type="EMBL" id="JAAARO010000019">
    <property type="protein sequence ID" value="KAF5731219.1"/>
    <property type="molecule type" value="Genomic_DNA"/>
</dbReference>
<dbReference type="PANTHER" id="PTHR35765">
    <property type="entry name" value="OS05G0569200 PROTEIN"/>
    <property type="match status" value="1"/>
</dbReference>
<dbReference type="AlphaFoldDB" id="A0A7J7CAS7"/>